<dbReference type="SUPFAM" id="SSF109604">
    <property type="entry name" value="HD-domain/PDEase-like"/>
    <property type="match status" value="1"/>
</dbReference>
<keyword evidence="3" id="KW-1185">Reference proteome</keyword>
<evidence type="ECO:0000313" key="3">
    <source>
        <dbReference type="Proteomes" id="UP000827549"/>
    </source>
</evidence>
<accession>A0AAF0YAV6</accession>
<dbReference type="RefSeq" id="XP_062629326.1">
    <property type="nucleotide sequence ID" value="XM_062773342.1"/>
</dbReference>
<evidence type="ECO:0000259" key="1">
    <source>
        <dbReference type="Pfam" id="PF01966"/>
    </source>
</evidence>
<evidence type="ECO:0000313" key="2">
    <source>
        <dbReference type="EMBL" id="WOO83300.1"/>
    </source>
</evidence>
<dbReference type="Gene3D" id="1.10.3210.10">
    <property type="entry name" value="Hypothetical protein af1432"/>
    <property type="match status" value="1"/>
</dbReference>
<organism evidence="2 3">
    <name type="scientific">Vanrija pseudolonga</name>
    <dbReference type="NCBI Taxonomy" id="143232"/>
    <lineage>
        <taxon>Eukaryota</taxon>
        <taxon>Fungi</taxon>
        <taxon>Dikarya</taxon>
        <taxon>Basidiomycota</taxon>
        <taxon>Agaricomycotina</taxon>
        <taxon>Tremellomycetes</taxon>
        <taxon>Trichosporonales</taxon>
        <taxon>Trichosporonaceae</taxon>
        <taxon>Vanrija</taxon>
    </lineage>
</organism>
<feature type="domain" description="HD" evidence="1">
    <location>
        <begin position="39"/>
        <end position="131"/>
    </location>
</feature>
<dbReference type="InterPro" id="IPR006674">
    <property type="entry name" value="HD_domain"/>
</dbReference>
<proteinExistence type="predicted"/>
<gene>
    <name evidence="2" type="ORF">LOC62_05G006829</name>
</gene>
<dbReference type="Pfam" id="PF01966">
    <property type="entry name" value="HD"/>
    <property type="match status" value="1"/>
</dbReference>
<dbReference type="Proteomes" id="UP000827549">
    <property type="component" value="Chromosome 5"/>
</dbReference>
<dbReference type="PANTHER" id="PTHR35569">
    <property type="entry name" value="CYANAMIDE HYDRATASE DDI2-RELATED"/>
    <property type="match status" value="1"/>
</dbReference>
<name>A0AAF0YAV6_9TREE</name>
<dbReference type="CDD" id="cd00077">
    <property type="entry name" value="HDc"/>
    <property type="match status" value="1"/>
</dbReference>
<sequence length="241" mass="26262">MPTDSPFPQLPVSGITIPTTALTTAALSYSREHTSASTVNHCLRSAAFALIFASKIPPYAAADAEAIVLSCILHDLGWAIGDSKALLSSDKRFEVDGADLAREFTRTHSDYDEVRLQEVWDAIALHTTPSIALHKQPVVAATAMGILADFTGPHHPSGLLTVAEYKEVVGAFPRLDFREELPRVMCGLCRDKPATTYDNFVGEFGAELLEGTEGESYRADRDKHNVRKMLLGGLEATKQYE</sequence>
<dbReference type="InterPro" id="IPR003607">
    <property type="entry name" value="HD/PDEase_dom"/>
</dbReference>
<dbReference type="AlphaFoldDB" id="A0AAF0YAV6"/>
<dbReference type="PANTHER" id="PTHR35569:SF1">
    <property type="entry name" value="CYANAMIDE HYDRATASE DDI2-RELATED"/>
    <property type="match status" value="1"/>
</dbReference>
<dbReference type="EMBL" id="CP086718">
    <property type="protein sequence ID" value="WOO83300.1"/>
    <property type="molecule type" value="Genomic_DNA"/>
</dbReference>
<protein>
    <recommendedName>
        <fullName evidence="1">HD domain-containing protein</fullName>
    </recommendedName>
</protein>
<dbReference type="GeneID" id="87810004"/>
<reference evidence="2" key="1">
    <citation type="submission" date="2023-10" db="EMBL/GenBank/DDBJ databases">
        <authorList>
            <person name="Noh H."/>
        </authorList>
    </citation>
    <scope>NUCLEOTIDE SEQUENCE</scope>
    <source>
        <strain evidence="2">DUCC4014</strain>
    </source>
</reference>